<comment type="pathway">
    <text evidence="5">Cell wall biogenesis; teichoic acid biosynthesis.</text>
</comment>
<gene>
    <name evidence="6" type="ordered locus">Bsel_3063</name>
</gene>
<dbReference type="GO" id="GO:0019350">
    <property type="term" value="P:teichoic acid biosynthetic process"/>
    <property type="evidence" value="ECO:0007669"/>
    <property type="project" value="UniProtKB-UniRule"/>
</dbReference>
<dbReference type="PANTHER" id="PTHR34136:SF1">
    <property type="entry name" value="UDP-N-ACETYL-D-MANNOSAMINURONIC ACID TRANSFERASE"/>
    <property type="match status" value="1"/>
</dbReference>
<dbReference type="GO" id="GO:0047244">
    <property type="term" value="F:N-acetylglucosaminyldiphosphoundecaprenol N-acetyl-beta-D-mannosaminyltransferase activity"/>
    <property type="evidence" value="ECO:0007669"/>
    <property type="project" value="UniProtKB-UniRule"/>
</dbReference>
<dbReference type="OrthoDB" id="9771846at2"/>
<evidence type="ECO:0000256" key="4">
    <source>
        <dbReference type="ARBA" id="ARBA00023316"/>
    </source>
</evidence>
<dbReference type="STRING" id="439292.Bsel_3063"/>
<dbReference type="KEGG" id="bse:Bsel_3063"/>
<dbReference type="InterPro" id="IPR004629">
    <property type="entry name" value="WecG_TagA_CpsF"/>
</dbReference>
<dbReference type="UniPathway" id="UPA00632"/>
<keyword evidence="2 5" id="KW-0808">Transferase</keyword>
<dbReference type="Pfam" id="PF03808">
    <property type="entry name" value="Glyco_tran_WecG"/>
    <property type="match status" value="1"/>
</dbReference>
<organism evidence="6 7">
    <name type="scientific">Bacillus selenitireducens (strain ATCC 700615 / DSM 15326 / MLS10)</name>
    <dbReference type="NCBI Taxonomy" id="439292"/>
    <lineage>
        <taxon>Bacteria</taxon>
        <taxon>Bacillati</taxon>
        <taxon>Bacillota</taxon>
        <taxon>Bacilli</taxon>
        <taxon>Bacillales</taxon>
        <taxon>Bacillaceae</taxon>
        <taxon>Salisediminibacterium</taxon>
    </lineage>
</organism>
<keyword evidence="1 5" id="KW-0328">Glycosyltransferase</keyword>
<dbReference type="CDD" id="cd06533">
    <property type="entry name" value="Glyco_transf_WecG_TagA"/>
    <property type="match status" value="1"/>
</dbReference>
<name>D6Y043_BACIE</name>
<reference evidence="6" key="1">
    <citation type="submission" date="2009-10" db="EMBL/GenBank/DDBJ databases">
        <title>Complete sequence of Bacillus selenitireducens MLS10.</title>
        <authorList>
            <consortium name="US DOE Joint Genome Institute"/>
            <person name="Lucas S."/>
            <person name="Copeland A."/>
            <person name="Lapidus A."/>
            <person name="Glavina del Rio T."/>
            <person name="Dalin E."/>
            <person name="Tice H."/>
            <person name="Bruce D."/>
            <person name="Goodwin L."/>
            <person name="Pitluck S."/>
            <person name="Sims D."/>
            <person name="Brettin T."/>
            <person name="Detter J.C."/>
            <person name="Han C."/>
            <person name="Larimer F."/>
            <person name="Land M."/>
            <person name="Hauser L."/>
            <person name="Kyrpides N."/>
            <person name="Ovchinnikova G."/>
            <person name="Stolz J."/>
        </authorList>
    </citation>
    <scope>NUCLEOTIDE SEQUENCE [LARGE SCALE GENOMIC DNA]</scope>
    <source>
        <strain evidence="6">MLS10</strain>
    </source>
</reference>
<dbReference type="RefSeq" id="WP_013173949.1">
    <property type="nucleotide sequence ID" value="NC_014219.1"/>
</dbReference>
<evidence type="ECO:0000256" key="2">
    <source>
        <dbReference type="ARBA" id="ARBA00022679"/>
    </source>
</evidence>
<accession>D6Y043</accession>
<dbReference type="InterPro" id="IPR034714">
    <property type="entry name" value="TagA_TarA"/>
</dbReference>
<dbReference type="EC" id="2.4.1.187" evidence="5"/>
<evidence type="ECO:0000313" key="6">
    <source>
        <dbReference type="EMBL" id="ADI00545.1"/>
    </source>
</evidence>
<evidence type="ECO:0000256" key="3">
    <source>
        <dbReference type="ARBA" id="ARBA00022944"/>
    </source>
</evidence>
<keyword evidence="3 5" id="KW-0777">Teichoic acid biosynthesis</keyword>
<evidence type="ECO:0000313" key="7">
    <source>
        <dbReference type="Proteomes" id="UP000000271"/>
    </source>
</evidence>
<dbReference type="eggNOG" id="COG1922">
    <property type="taxonomic scope" value="Bacteria"/>
</dbReference>
<sequence length="246" mass="27765">MSQNQERFLGVPVVTLNREALFKDIEERIGRGAQSTLIAINPEKVMTARKNPTLSRLIEEATYQIPDGTGILLASRLKKGVIRERITGIDTMDALVRLAWEREEPVFLYGAEDAVVKEAAVTLKKRYLGLKIAGTMNGFQKDEEKVVEAIRESGAVYLFIAKGSPRQELWIEQYMKDLPDVKVFQGVGGSFDVLAGKVKRAPAGFQKLGLEWLYRLMKEPKRIRRQLLLPQFLIRVMMSNGDKQGS</sequence>
<dbReference type="CAZy" id="GT26">
    <property type="family name" value="Glycosyltransferase Family 26"/>
</dbReference>
<proteinExistence type="inferred from homology"/>
<dbReference type="EMBL" id="CP001791">
    <property type="protein sequence ID" value="ADI00545.1"/>
    <property type="molecule type" value="Genomic_DNA"/>
</dbReference>
<dbReference type="AlphaFoldDB" id="D6Y043"/>
<evidence type="ECO:0000256" key="1">
    <source>
        <dbReference type="ARBA" id="ARBA00022676"/>
    </source>
</evidence>
<comment type="catalytic activity">
    <reaction evidence="5">
        <text>UDP-N-acetyl-alpha-D-mannosamine + N-acetyl-alpha-D-glucosaminyl-di-trans,octa-cis-undecaprenyl diphosphate = N-acetyl-beta-D-mannosaminyl-(1-&gt;4)-N-acetyl-alpha-D-glucosaminyl di-trans,octa-cis-undecaprenyl diphosphate + UDP + H(+)</text>
        <dbReference type="Rhea" id="RHEA:16053"/>
        <dbReference type="ChEBI" id="CHEBI:15378"/>
        <dbReference type="ChEBI" id="CHEBI:58223"/>
        <dbReference type="ChEBI" id="CHEBI:62959"/>
        <dbReference type="ChEBI" id="CHEBI:68623"/>
        <dbReference type="ChEBI" id="CHEBI:132210"/>
        <dbReference type="EC" id="2.4.1.187"/>
    </reaction>
</comment>
<dbReference type="HAMAP" id="MF_02070">
    <property type="entry name" value="TagA_TarA"/>
    <property type="match status" value="1"/>
</dbReference>
<dbReference type="HOGENOM" id="CLU_063203_3_1_9"/>
<dbReference type="PANTHER" id="PTHR34136">
    <property type="match status" value="1"/>
</dbReference>
<dbReference type="Proteomes" id="UP000000271">
    <property type="component" value="Chromosome"/>
</dbReference>
<evidence type="ECO:0000256" key="5">
    <source>
        <dbReference type="HAMAP-Rule" id="MF_02070"/>
    </source>
</evidence>
<dbReference type="GO" id="GO:0071555">
    <property type="term" value="P:cell wall organization"/>
    <property type="evidence" value="ECO:0007669"/>
    <property type="project" value="UniProtKB-KW"/>
</dbReference>
<protein>
    <recommendedName>
        <fullName evidence="5">N-acetylglucosaminyldiphosphoundecaprenol N-acetyl-beta-D-mannosaminyltransferase</fullName>
        <ecNumber evidence="5">2.4.1.187</ecNumber>
    </recommendedName>
    <alternativeName>
        <fullName evidence="5">N-acetylmannosaminyltransferase</fullName>
    </alternativeName>
    <alternativeName>
        <fullName evidence="5">UDP-N-acetylmannosamine transferase</fullName>
    </alternativeName>
    <alternativeName>
        <fullName evidence="5">UDP-N-acetylmannosamine:N-acetylglucosaminyl pyrophosphorylundecaprenol N-acetylmannosaminyltransferase</fullName>
    </alternativeName>
</protein>
<comment type="similarity">
    <text evidence="5">Belongs to the glycosyltransferase 26 family. TagA/TarA subfamily.</text>
</comment>
<keyword evidence="7" id="KW-1185">Reference proteome</keyword>
<dbReference type="NCBIfam" id="TIGR00696">
    <property type="entry name" value="wecG_tagA_cpsF"/>
    <property type="match status" value="1"/>
</dbReference>
<keyword evidence="4 5" id="KW-0961">Cell wall biogenesis/degradation</keyword>
<comment type="function">
    <text evidence="5">Catalyzes the conversion of GlcNAc-PP-undecaprenol into ManNAc-GlcNAc-PP-undecaprenol, the first committed lipid intermediate in the de novo synthesis of teichoic acid.</text>
</comment>